<evidence type="ECO:0000313" key="1">
    <source>
        <dbReference type="EMBL" id="KEZ47962.1"/>
    </source>
</evidence>
<dbReference type="OrthoDB" id="2049249at2"/>
<dbReference type="EMBL" id="JNVC02000015">
    <property type="protein sequence ID" value="KEZ47962.1"/>
    <property type="molecule type" value="Genomic_DNA"/>
</dbReference>
<evidence type="ECO:0000313" key="2">
    <source>
        <dbReference type="Proteomes" id="UP000028549"/>
    </source>
</evidence>
<protein>
    <submittedName>
        <fullName evidence="1">Uncharacterized protein</fullName>
    </submittedName>
</protein>
<proteinExistence type="predicted"/>
<name>A0A084GKV0_METID</name>
<accession>A0A084GKV0</accession>
<gene>
    <name evidence="1" type="ORF">GS18_0218460</name>
</gene>
<comment type="caution">
    <text evidence="1">The sequence shown here is derived from an EMBL/GenBank/DDBJ whole genome shotgun (WGS) entry which is preliminary data.</text>
</comment>
<keyword evidence="2" id="KW-1185">Reference proteome</keyword>
<dbReference type="Proteomes" id="UP000028549">
    <property type="component" value="Unassembled WGS sequence"/>
</dbReference>
<reference evidence="1 2" key="1">
    <citation type="journal article" date="2005" name="Int. J. Syst. Evol. Microbiol.">
        <title>Bacillus cibi sp. nov., isolated from jeotgal, a traditional Korean fermented seafood.</title>
        <authorList>
            <person name="Yoon J.H."/>
            <person name="Lee C.H."/>
            <person name="Oh T.K."/>
        </authorList>
    </citation>
    <scope>NUCLEOTIDE SEQUENCE [LARGE SCALE GENOMIC DNA]</scope>
    <source>
        <strain evidence="1 2">DSM 16189</strain>
    </source>
</reference>
<organism evidence="1 2">
    <name type="scientific">Metabacillus indicus</name>
    <name type="common">Bacillus indicus</name>
    <dbReference type="NCBI Taxonomy" id="246786"/>
    <lineage>
        <taxon>Bacteria</taxon>
        <taxon>Bacillati</taxon>
        <taxon>Bacillota</taxon>
        <taxon>Bacilli</taxon>
        <taxon>Bacillales</taxon>
        <taxon>Bacillaceae</taxon>
        <taxon>Metabacillus</taxon>
    </lineage>
</organism>
<sequence length="220" mass="25254">MKISPFIVFAQKRDTLLEGCLLSSIAHAIMVSEYPDSSYEQSWDAGNYNIQDAEGNRGTISFNDKMVIGAFHALEYEEESLDLLKEVPKSILEYAEKETFQHLLDEDEVGVKPFVTSIFWSEYGDSFYSLLPEIEVIERGAFLIETQLKDIKSAKKHLIEYYNMNHNQAKLLELLFEKKVKNPSSEIVLTDQEIKLMGNAEVEGIIESKEFLREIGIVWN</sequence>
<dbReference type="RefSeq" id="WP_029566711.1">
    <property type="nucleotide sequence ID" value="NZ_JNVC02000015.1"/>
</dbReference>
<dbReference type="STRING" id="246786.GS18_0218460"/>
<dbReference type="AlphaFoldDB" id="A0A084GKV0"/>